<protein>
    <recommendedName>
        <fullName evidence="3">Pentatricopeptide repeat-containing protein</fullName>
    </recommendedName>
</protein>
<sequence>MVKNECVPIHADCSAAIKAYIDVGDPHMAIRIWRCMVENYSSDLEETSNLLVLRLRDINWVPEAVKFAEDVIERGIKLSSATLSKLKQSLGKLGKTFVYEELLQKWKTH</sequence>
<dbReference type="Proteomes" id="UP000834106">
    <property type="component" value="Chromosome 3"/>
</dbReference>
<name>A0AAD1YYR5_9LAMI</name>
<accession>A0AAD1YYR5</accession>
<dbReference type="InterPro" id="IPR011990">
    <property type="entry name" value="TPR-like_helical_dom_sf"/>
</dbReference>
<dbReference type="Gene3D" id="1.25.40.10">
    <property type="entry name" value="Tetratricopeptide repeat domain"/>
    <property type="match status" value="1"/>
</dbReference>
<dbReference type="AlphaFoldDB" id="A0AAD1YYR5"/>
<proteinExistence type="predicted"/>
<evidence type="ECO:0000313" key="1">
    <source>
        <dbReference type="EMBL" id="CAI9758436.1"/>
    </source>
</evidence>
<keyword evidence="2" id="KW-1185">Reference proteome</keyword>
<dbReference type="EMBL" id="OU503038">
    <property type="protein sequence ID" value="CAI9758436.1"/>
    <property type="molecule type" value="Genomic_DNA"/>
</dbReference>
<reference evidence="1" key="1">
    <citation type="submission" date="2023-05" db="EMBL/GenBank/DDBJ databases">
        <authorList>
            <person name="Huff M."/>
        </authorList>
    </citation>
    <scope>NUCLEOTIDE SEQUENCE</scope>
</reference>
<evidence type="ECO:0008006" key="3">
    <source>
        <dbReference type="Google" id="ProtNLM"/>
    </source>
</evidence>
<evidence type="ECO:0000313" key="2">
    <source>
        <dbReference type="Proteomes" id="UP000834106"/>
    </source>
</evidence>
<gene>
    <name evidence="1" type="ORF">FPE_LOCUS5866</name>
</gene>
<organism evidence="1 2">
    <name type="scientific">Fraxinus pennsylvanica</name>
    <dbReference type="NCBI Taxonomy" id="56036"/>
    <lineage>
        <taxon>Eukaryota</taxon>
        <taxon>Viridiplantae</taxon>
        <taxon>Streptophyta</taxon>
        <taxon>Embryophyta</taxon>
        <taxon>Tracheophyta</taxon>
        <taxon>Spermatophyta</taxon>
        <taxon>Magnoliopsida</taxon>
        <taxon>eudicotyledons</taxon>
        <taxon>Gunneridae</taxon>
        <taxon>Pentapetalae</taxon>
        <taxon>asterids</taxon>
        <taxon>lamiids</taxon>
        <taxon>Lamiales</taxon>
        <taxon>Oleaceae</taxon>
        <taxon>Oleeae</taxon>
        <taxon>Fraxinus</taxon>
    </lineage>
</organism>